<dbReference type="EMBL" id="JABELV010000150">
    <property type="protein sequence ID" value="KAG7529438.1"/>
    <property type="molecule type" value="Genomic_DNA"/>
</dbReference>
<dbReference type="SUPFAM" id="SSF110296">
    <property type="entry name" value="Oligoxyloglucan reducing end-specific cellobiohydrolase"/>
    <property type="match status" value="2"/>
</dbReference>
<dbReference type="GO" id="GO:0006623">
    <property type="term" value="P:protein targeting to vacuole"/>
    <property type="evidence" value="ECO:0007669"/>
    <property type="project" value="TreeGrafter"/>
</dbReference>
<keyword evidence="8 16" id="KW-0472">Membrane</keyword>
<evidence type="ECO:0000256" key="1">
    <source>
        <dbReference type="ARBA" id="ARBA00004198"/>
    </source>
</evidence>
<evidence type="ECO:0000256" key="10">
    <source>
        <dbReference type="ARBA" id="ARBA00023180"/>
    </source>
</evidence>
<dbReference type="FunFam" id="2.10.70.80:FF:000001">
    <property type="entry name" value="Sortilin-related VPS10 domain-containing receptor 1"/>
    <property type="match status" value="1"/>
</dbReference>
<dbReference type="Gene3D" id="2.130.10.10">
    <property type="entry name" value="YVTN repeat-like/Quinoprotein amine dehydrogenase"/>
    <property type="match status" value="2"/>
</dbReference>
<keyword evidence="7" id="KW-0333">Golgi apparatus</keyword>
<dbReference type="PANTHER" id="PTHR12106:SF27">
    <property type="entry name" value="SORTILIN-RELATED RECEPTOR"/>
    <property type="match status" value="1"/>
</dbReference>
<evidence type="ECO:0000256" key="3">
    <source>
        <dbReference type="ARBA" id="ARBA00022692"/>
    </source>
</evidence>
<evidence type="ECO:0000256" key="2">
    <source>
        <dbReference type="ARBA" id="ARBA00015369"/>
    </source>
</evidence>
<organism evidence="19 20">
    <name type="scientific">Filobasidium floriforme</name>
    <dbReference type="NCBI Taxonomy" id="5210"/>
    <lineage>
        <taxon>Eukaryota</taxon>
        <taxon>Fungi</taxon>
        <taxon>Dikarya</taxon>
        <taxon>Basidiomycota</taxon>
        <taxon>Agaricomycotina</taxon>
        <taxon>Tremellomycetes</taxon>
        <taxon>Filobasidiales</taxon>
        <taxon>Filobasidiaceae</taxon>
        <taxon>Filobasidium</taxon>
    </lineage>
</organism>
<feature type="chain" id="PRO_5035436504" description="Vacuolar protein sorting/targeting protein 10" evidence="17">
    <location>
        <begin position="26"/>
        <end position="1495"/>
    </location>
</feature>
<dbReference type="InterPro" id="IPR006581">
    <property type="entry name" value="VPS10"/>
</dbReference>
<feature type="signal peptide" evidence="17">
    <location>
        <begin position="1"/>
        <end position="25"/>
    </location>
</feature>
<dbReference type="CDD" id="cd15482">
    <property type="entry name" value="Sialidase_non-viral"/>
    <property type="match status" value="1"/>
</dbReference>
<evidence type="ECO:0000256" key="13">
    <source>
        <dbReference type="ARBA" id="ARBA00031354"/>
    </source>
</evidence>
<dbReference type="InterPro" id="IPR050310">
    <property type="entry name" value="VPS10-sortilin"/>
</dbReference>
<dbReference type="Proteomes" id="UP000812966">
    <property type="component" value="Unassembled WGS sequence"/>
</dbReference>
<evidence type="ECO:0000256" key="8">
    <source>
        <dbReference type="ARBA" id="ARBA00023136"/>
    </source>
</evidence>
<evidence type="ECO:0000256" key="4">
    <source>
        <dbReference type="ARBA" id="ARBA00022729"/>
    </source>
</evidence>
<reference evidence="19" key="1">
    <citation type="submission" date="2020-04" db="EMBL/GenBank/DDBJ databases">
        <title>Analysis of mating type loci in Filobasidium floriforme.</title>
        <authorList>
            <person name="Nowrousian M."/>
        </authorList>
    </citation>
    <scope>NUCLEOTIDE SEQUENCE</scope>
    <source>
        <strain evidence="19">CBS 6242</strain>
    </source>
</reference>
<evidence type="ECO:0000256" key="11">
    <source>
        <dbReference type="ARBA" id="ARBA00025569"/>
    </source>
</evidence>
<dbReference type="InterPro" id="IPR031777">
    <property type="entry name" value="Sortilin_C"/>
</dbReference>
<dbReference type="Gene3D" id="3.30.60.270">
    <property type="match status" value="2"/>
</dbReference>
<dbReference type="FunFam" id="3.30.60.270:FF:000005">
    <property type="entry name" value="Sortilin"/>
    <property type="match status" value="1"/>
</dbReference>
<keyword evidence="10" id="KW-0325">Glycoprotein</keyword>
<evidence type="ECO:0000256" key="14">
    <source>
        <dbReference type="ARBA" id="ARBA00031902"/>
    </source>
</evidence>
<keyword evidence="9" id="KW-0675">Receptor</keyword>
<dbReference type="Gene3D" id="2.10.70.80">
    <property type="match status" value="2"/>
</dbReference>
<accession>A0A8K0JIP5</accession>
<dbReference type="InterPro" id="IPR015943">
    <property type="entry name" value="WD40/YVTN_repeat-like_dom_sf"/>
</dbReference>
<keyword evidence="20" id="KW-1185">Reference proteome</keyword>
<dbReference type="GO" id="GO:0016020">
    <property type="term" value="C:membrane"/>
    <property type="evidence" value="ECO:0007669"/>
    <property type="project" value="InterPro"/>
</dbReference>
<dbReference type="GO" id="GO:0006895">
    <property type="term" value="P:Golgi to endosome transport"/>
    <property type="evidence" value="ECO:0007669"/>
    <property type="project" value="TreeGrafter"/>
</dbReference>
<dbReference type="GO" id="GO:0005794">
    <property type="term" value="C:Golgi apparatus"/>
    <property type="evidence" value="ECO:0007669"/>
    <property type="project" value="UniProtKB-SubCell"/>
</dbReference>
<name>A0A8K0JIP5_9TREE</name>
<dbReference type="Pfam" id="PF15901">
    <property type="entry name" value="Sortilin_C"/>
    <property type="match status" value="2"/>
</dbReference>
<feature type="domain" description="VPS10" evidence="18">
    <location>
        <begin position="746"/>
        <end position="1383"/>
    </location>
</feature>
<dbReference type="InterPro" id="IPR031778">
    <property type="entry name" value="Sortilin_N"/>
</dbReference>
<evidence type="ECO:0000256" key="7">
    <source>
        <dbReference type="ARBA" id="ARBA00023034"/>
    </source>
</evidence>
<dbReference type="GO" id="GO:0006896">
    <property type="term" value="P:Golgi to vacuole transport"/>
    <property type="evidence" value="ECO:0007669"/>
    <property type="project" value="TreeGrafter"/>
</dbReference>
<evidence type="ECO:0000259" key="18">
    <source>
        <dbReference type="SMART" id="SM00602"/>
    </source>
</evidence>
<evidence type="ECO:0000256" key="16">
    <source>
        <dbReference type="SAM" id="Phobius"/>
    </source>
</evidence>
<dbReference type="GO" id="GO:0005829">
    <property type="term" value="C:cytosol"/>
    <property type="evidence" value="ECO:0007669"/>
    <property type="project" value="GOC"/>
</dbReference>
<gene>
    <name evidence="19" type="ORF">FFLO_05666</name>
</gene>
<evidence type="ECO:0000256" key="5">
    <source>
        <dbReference type="ARBA" id="ARBA00022737"/>
    </source>
</evidence>
<evidence type="ECO:0000313" key="20">
    <source>
        <dbReference type="Proteomes" id="UP000812966"/>
    </source>
</evidence>
<evidence type="ECO:0000256" key="9">
    <source>
        <dbReference type="ARBA" id="ARBA00023170"/>
    </source>
</evidence>
<feature type="domain" description="VPS10" evidence="18">
    <location>
        <begin position="50"/>
        <end position="720"/>
    </location>
</feature>
<proteinExistence type="predicted"/>
<feature type="transmembrane region" description="Helical" evidence="16">
    <location>
        <begin position="1433"/>
        <end position="1458"/>
    </location>
</feature>
<sequence>MHWQRPSFLALLVGLLSLAASFVIAADPKVSVTRFKNVPSKIEYFEDTTTVMLLDPATHTLHISSDEGSTFHPAPNIPPGSVHKLVIHPFGHNMAFALGKGEEHWVSYDRGESWLKWSLGVEGRAASLGGDTLGFHAEKSDWILFQARACEDTGSGPWGTGQTCWDETYYTTTAFRTPPTLLLSQTSSCLFARSTREFSLDNKNVPQERVFCIAFDGSQKGKQGGGYHSVKESRLFKSDDWFEEEVKLVDLGIGRRAQGVVGLGVASRYMVVALKVLEAGATGKVAGRAGAPGGDPMHLYTSTDGEKWNLARFPHSAMPNLRENAYTIVQSTTHSLAIDVLTDPLNNIGSLFLSDAEGIYFVEALSNTNRNDMGFVDFEALVGLEGIGLANVVRNAQEVLLGREEKKIRSLMTYDDGSSWNAIKPPATRADGSEWDCDTSDLSACSLHLWSVSQPHNYGKIFSSSAPGFVMAVGNVGDSLGTYEEGDTFISSDAGLTWRVAQENAHKYEFGDQGAILVMIDDEDKTDHVHYSYDFGKTWVQLDLGVNLRAIVLTTIPDSTSQKFLLFGMLSREDADADGRYATVFLDFLPLQNRKCTEKDMERWYARPQEDKQCLLGHKQWYKRRKPDAHCYVGNKFNEEKGHEEDCTCDDSDFQCDFNYILSDGECVMKGLEPIPAGECTKPGQQYKGSSGYRKIPGDTCTGGLKKDDPIKKDCSLAQPDNGEPSHQTHAFTSPIRQHHYFPESTTMLIQLEDNTVWQSSNEGFNWKELLPDSKILSISMHAFANDRAYLITDSRKVHYTTDSGQSWNYINAPADPNPFGIAMLDFHPTRGDWMIYTGSSDCKDTLSTKCRAIAYYTTNNGRRWDKIDEYVRQCSWARDERLKVDEKEIICESYRDKKGSQRSADYNPMQLVAGKNFYGQKTVLFDSVVGFATFSEFMIVAEFVESQGTLNLQVSLDGFHFTPGQFPPNMKIDNRVSSILESSTDAVFLHVTMSDREGKEWGSIFKSNSNGTYYNVALEYVNRDRRGYTDFEKMIGLDGIAVVNIVANPDDAAISGKKELQTRITHNDGSTWKPLTPPARDSLNQPYDCQDTYCGLHIHGYTERRDAKATYSSPSVAGFMIAVGNVGESLLPYDDSDVFLTRDGGKSWEEVHKDAHLWEYGDSGSIIVLVNDEEATDHVVYSTDEGLTWREYSFNDNLRVESILTVPTETSRKFVLLAKRPNDNEAKSIVVHLDFSRITQRKCVLSIEDPLHDDIEVWSPAESRDEQCLFGRQVQYYRRIRDRQCYVGETLRQTREVVRNCTCTPNDFECEFNYRRNDRGDCVLIEGAQPRTTGEMEEQCTGWEPYWYERTAYRKIPYSSCEGEGDVRLDRGKRHNCPGLIGGGGGRGFWFWLFLLIIPFAIAAIAGWFFLQTGGRQSGTIRLGEHRAFGGSSGGLSTLASIPFFLIGVASTGWAWATEKFPALDNLFSGGRPYRHVPIDDDAEILNAYDDDDD</sequence>
<comment type="caution">
    <text evidence="19">The sequence shown here is derived from an EMBL/GenBank/DDBJ whole genome shotgun (WGS) entry which is preliminary data.</text>
</comment>
<keyword evidence="4 17" id="KW-0732">Signal</keyword>
<comment type="function">
    <text evidence="11">Functions as a sorting receptor in the Golgi compartment required for the intracellular sorting and delivery of soluble vacuolar proteins, like carboxypeptidase Y (CPY) and proteinase A. Executes multiple rounds of sorting by cycling between the late Golgi and a prevacuolar endosome-like compartment.</text>
</comment>
<evidence type="ECO:0000256" key="6">
    <source>
        <dbReference type="ARBA" id="ARBA00022989"/>
    </source>
</evidence>
<dbReference type="Pfam" id="PF15902">
    <property type="entry name" value="Sortilin-Vps10"/>
    <property type="match status" value="2"/>
</dbReference>
<evidence type="ECO:0000256" key="15">
    <source>
        <dbReference type="ARBA" id="ARBA00046293"/>
    </source>
</evidence>
<feature type="transmembrane region" description="Helical" evidence="16">
    <location>
        <begin position="1390"/>
        <end position="1412"/>
    </location>
</feature>
<protein>
    <recommendedName>
        <fullName evidence="2">Vacuolar protein sorting/targeting protein 10</fullName>
    </recommendedName>
    <alternativeName>
        <fullName evidence="13">Carboxypeptidase Y receptor</fullName>
    </alternativeName>
    <alternativeName>
        <fullName evidence="12 14">Sortilin VPS10</fullName>
    </alternativeName>
</protein>
<evidence type="ECO:0000313" key="19">
    <source>
        <dbReference type="EMBL" id="KAG7529438.1"/>
    </source>
</evidence>
<keyword evidence="3 16" id="KW-0812">Transmembrane</keyword>
<keyword evidence="5" id="KW-0677">Repeat</keyword>
<evidence type="ECO:0000256" key="12">
    <source>
        <dbReference type="ARBA" id="ARBA00031250"/>
    </source>
</evidence>
<dbReference type="PANTHER" id="PTHR12106">
    <property type="entry name" value="SORTILIN RELATED"/>
    <property type="match status" value="1"/>
</dbReference>
<keyword evidence="6 16" id="KW-1133">Transmembrane helix</keyword>
<dbReference type="SMART" id="SM00602">
    <property type="entry name" value="VPS10"/>
    <property type="match status" value="2"/>
</dbReference>
<comment type="subcellular location">
    <subcellularLocation>
        <location evidence="1">Golgi apparatus</location>
        <location evidence="1">trans-Golgi network membrane</location>
    </subcellularLocation>
    <subcellularLocation>
        <location evidence="15">Prevacuolar compartment membrane</location>
    </subcellularLocation>
</comment>
<evidence type="ECO:0000256" key="17">
    <source>
        <dbReference type="SAM" id="SignalP"/>
    </source>
</evidence>